<dbReference type="Proteomes" id="UP000182149">
    <property type="component" value="Unassembled WGS sequence"/>
</dbReference>
<evidence type="ECO:0000313" key="1">
    <source>
        <dbReference type="EMBL" id="OJG10784.1"/>
    </source>
</evidence>
<dbReference type="EMBL" id="JXKD01000006">
    <property type="protein sequence ID" value="OJG10784.1"/>
    <property type="molecule type" value="Genomic_DNA"/>
</dbReference>
<dbReference type="InterPro" id="IPR021530">
    <property type="entry name" value="AllH-like"/>
</dbReference>
<keyword evidence="2" id="KW-1185">Reference proteome</keyword>
<reference evidence="1 2" key="1">
    <citation type="submission" date="2014-12" db="EMBL/GenBank/DDBJ databases">
        <title>Draft genome sequences of 29 type strains of Enterococci.</title>
        <authorList>
            <person name="Zhong Z."/>
            <person name="Sun Z."/>
            <person name="Liu W."/>
            <person name="Zhang W."/>
            <person name="Zhang H."/>
        </authorList>
    </citation>
    <scope>NUCLEOTIDE SEQUENCE [LARGE SCALE GENOMIC DNA]</scope>
    <source>
        <strain evidence="1 2">DSM 17690</strain>
    </source>
</reference>
<dbReference type="RefSeq" id="WP_071874699.1">
    <property type="nucleotide sequence ID" value="NZ_JBHSHF010000021.1"/>
</dbReference>
<evidence type="ECO:0008006" key="3">
    <source>
        <dbReference type="Google" id="ProtNLM"/>
    </source>
</evidence>
<dbReference type="OrthoDB" id="4933449at2"/>
<dbReference type="AlphaFoldDB" id="A0A1L8QTI7"/>
<sequence length="296" mass="33797">MDIQIKKMDRQLCEQFRILKEENSHGRIVNKFDKVINIEFSCPHQLIAIAVDNVVSSPCMLKTKDRISFMQLHDSSYIGDAVFFNQEESFRIGMSTVYYENASTWYYPLQFIYLSLGEMRKKDYLLLAYLKEHGKPGGVLEAYLKHRNVQGNSSPQSIYNQHYIQLFTQLDKELTVENLLRFIGLGIGLTPSGDDFVTGLLAVLHCYGMGNEDIKKLLTQFKAVEFTNRTTVVSYFMIKNMLESNINQALYDYLIRCGSAQEVLKIGSTSGTDMLSGVSFGLSYLLKRKEGNVYGN</sequence>
<comment type="caution">
    <text evidence="1">The sequence shown here is derived from an EMBL/GenBank/DDBJ whole genome shotgun (WGS) entry which is preliminary data.</text>
</comment>
<protein>
    <recommendedName>
        <fullName evidence="3">DUF2877 domain-containing protein</fullName>
    </recommendedName>
</protein>
<proteinExistence type="predicted"/>
<organism evidence="1 2">
    <name type="scientific">Enterococcus aquimarinus</name>
    <dbReference type="NCBI Taxonomy" id="328396"/>
    <lineage>
        <taxon>Bacteria</taxon>
        <taxon>Bacillati</taxon>
        <taxon>Bacillota</taxon>
        <taxon>Bacilli</taxon>
        <taxon>Lactobacillales</taxon>
        <taxon>Enterococcaceae</taxon>
        <taxon>Enterococcus</taxon>
    </lineage>
</organism>
<gene>
    <name evidence="1" type="ORF">RU93_GL001997</name>
</gene>
<accession>A0A1L8QTI7</accession>
<dbReference type="Pfam" id="PF11392">
    <property type="entry name" value="AllH"/>
    <property type="match status" value="1"/>
</dbReference>
<dbReference type="STRING" id="328396.RU93_GL001997"/>
<name>A0A1L8QTI7_9ENTE</name>
<evidence type="ECO:0000313" key="2">
    <source>
        <dbReference type="Proteomes" id="UP000182149"/>
    </source>
</evidence>